<gene>
    <name evidence="1" type="ORF">ABT39_MTgene6107</name>
</gene>
<reference evidence="1" key="1">
    <citation type="journal article" date="2015" name="Genome Biol. Evol.">
        <title>Organellar Genomes of White Spruce (Picea glauca): Assembly and Annotation.</title>
        <authorList>
            <person name="Jackman S.D."/>
            <person name="Warren R.L."/>
            <person name="Gibb E.A."/>
            <person name="Vandervalk B.P."/>
            <person name="Mohamadi H."/>
            <person name="Chu J."/>
            <person name="Raymond A."/>
            <person name="Pleasance S."/>
            <person name="Coope R."/>
            <person name="Wildung M.R."/>
            <person name="Ritland C.E."/>
            <person name="Bousquet J."/>
            <person name="Jones S.J."/>
            <person name="Bohlmann J."/>
            <person name="Birol I."/>
        </authorList>
    </citation>
    <scope>NUCLEOTIDE SEQUENCE [LARGE SCALE GENOMIC DNA]</scope>
    <source>
        <tissue evidence="1">Flushing bud</tissue>
    </source>
</reference>
<protein>
    <submittedName>
        <fullName evidence="1">Uncharacterized protein</fullName>
    </submittedName>
</protein>
<sequence length="131" mass="15506">MWPIVLSLLAGRRAEEKDRRAPIKRALNDGYMHDTRLINYNKRYIIHLLGFKFYIDFVRAKLESTKELYIRKGRRKEKEGFPERIRVGKEGARREAWALLLFKGTITTKGPSWPNKGPILRWGFMQLGKPY</sequence>
<geneLocation type="mitochondrion" evidence="1"/>
<dbReference type="AlphaFoldDB" id="A0A101LXD9"/>
<evidence type="ECO:0000313" key="1">
    <source>
        <dbReference type="EMBL" id="KUM47101.1"/>
    </source>
</evidence>
<proteinExistence type="predicted"/>
<name>A0A101LXD9_PICGL</name>
<dbReference type="EMBL" id="LKAM01000008">
    <property type="protein sequence ID" value="KUM47101.1"/>
    <property type="molecule type" value="Genomic_DNA"/>
</dbReference>
<comment type="caution">
    <text evidence="1">The sequence shown here is derived from an EMBL/GenBank/DDBJ whole genome shotgun (WGS) entry which is preliminary data.</text>
</comment>
<organism evidence="1">
    <name type="scientific">Picea glauca</name>
    <name type="common">White spruce</name>
    <name type="synonym">Pinus glauca</name>
    <dbReference type="NCBI Taxonomy" id="3330"/>
    <lineage>
        <taxon>Eukaryota</taxon>
        <taxon>Viridiplantae</taxon>
        <taxon>Streptophyta</taxon>
        <taxon>Embryophyta</taxon>
        <taxon>Tracheophyta</taxon>
        <taxon>Spermatophyta</taxon>
        <taxon>Pinopsida</taxon>
        <taxon>Pinidae</taxon>
        <taxon>Conifers I</taxon>
        <taxon>Pinales</taxon>
        <taxon>Pinaceae</taxon>
        <taxon>Picea</taxon>
    </lineage>
</organism>
<accession>A0A101LXD9</accession>
<keyword evidence="1" id="KW-0496">Mitochondrion</keyword>